<keyword evidence="2" id="KW-0433">Leucine-rich repeat</keyword>
<proteinExistence type="predicted"/>
<dbReference type="GO" id="GO:0031267">
    <property type="term" value="F:small GTPase binding"/>
    <property type="evidence" value="ECO:0007669"/>
    <property type="project" value="TreeGrafter"/>
</dbReference>
<evidence type="ECO:0000256" key="1">
    <source>
        <dbReference type="ARBA" id="ARBA00022468"/>
    </source>
</evidence>
<gene>
    <name evidence="4" type="ORF">TTHERM_00848140</name>
</gene>
<dbReference type="RefSeq" id="XP_001009306.2">
    <property type="nucleotide sequence ID" value="XM_001009306.2"/>
</dbReference>
<evidence type="ECO:0000256" key="3">
    <source>
        <dbReference type="ARBA" id="ARBA00022737"/>
    </source>
</evidence>
<dbReference type="SUPFAM" id="SSF52047">
    <property type="entry name" value="RNI-like"/>
    <property type="match status" value="1"/>
</dbReference>
<dbReference type="PANTHER" id="PTHR24113:SF12">
    <property type="entry name" value="RAN GTPASE-ACTIVATING PROTEIN 1"/>
    <property type="match status" value="1"/>
</dbReference>
<dbReference type="GO" id="GO:0005096">
    <property type="term" value="F:GTPase activator activity"/>
    <property type="evidence" value="ECO:0007669"/>
    <property type="project" value="UniProtKB-KW"/>
</dbReference>
<evidence type="ECO:0000313" key="5">
    <source>
        <dbReference type="Proteomes" id="UP000009168"/>
    </source>
</evidence>
<keyword evidence="5" id="KW-1185">Reference proteome</keyword>
<keyword evidence="4" id="KW-0808">Transferase</keyword>
<accession>Q22UR5</accession>
<dbReference type="Proteomes" id="UP000009168">
    <property type="component" value="Unassembled WGS sequence"/>
</dbReference>
<keyword evidence="3" id="KW-0677">Repeat</keyword>
<dbReference type="Gene3D" id="3.80.10.10">
    <property type="entry name" value="Ribonuclease Inhibitor"/>
    <property type="match status" value="2"/>
</dbReference>
<dbReference type="OrthoDB" id="435860at2759"/>
<dbReference type="EMBL" id="GG662825">
    <property type="protein sequence ID" value="EAR89061.2"/>
    <property type="molecule type" value="Genomic_DNA"/>
</dbReference>
<evidence type="ECO:0000313" key="4">
    <source>
        <dbReference type="EMBL" id="EAR89061.2"/>
    </source>
</evidence>
<dbReference type="GO" id="GO:0005634">
    <property type="term" value="C:nucleus"/>
    <property type="evidence" value="ECO:0007669"/>
    <property type="project" value="TreeGrafter"/>
</dbReference>
<dbReference type="HOGENOM" id="CLU_1506372_0_0_1"/>
<dbReference type="GO" id="GO:0006913">
    <property type="term" value="P:nucleocytoplasmic transport"/>
    <property type="evidence" value="ECO:0007669"/>
    <property type="project" value="TreeGrafter"/>
</dbReference>
<name>Q22UR5_TETTS</name>
<evidence type="ECO:0000256" key="2">
    <source>
        <dbReference type="ARBA" id="ARBA00022614"/>
    </source>
</evidence>
<keyword evidence="1" id="KW-0343">GTPase activation</keyword>
<protein>
    <submittedName>
        <fullName evidence="4">Kinase domain protein, putative</fullName>
    </submittedName>
</protein>
<dbReference type="KEGG" id="tet:TTHERM_00848140"/>
<dbReference type="InParanoid" id="Q22UR5"/>
<dbReference type="PANTHER" id="PTHR24113">
    <property type="entry name" value="RAN GTPASE-ACTIVATING PROTEIN 1"/>
    <property type="match status" value="1"/>
</dbReference>
<dbReference type="GO" id="GO:0048471">
    <property type="term" value="C:perinuclear region of cytoplasm"/>
    <property type="evidence" value="ECO:0007669"/>
    <property type="project" value="TreeGrafter"/>
</dbReference>
<dbReference type="GO" id="GO:0016301">
    <property type="term" value="F:kinase activity"/>
    <property type="evidence" value="ECO:0007669"/>
    <property type="project" value="UniProtKB-KW"/>
</dbReference>
<sequence>MNYLSLSGISHTYIIYLSRSLKKNQLVSMIFLMNIFKFIKSYFINERDDLFYDPKSVNMIIKLNIENQDLNKSRRLIFDLEYKDINAESINDLNIICKNTELNYLQLKLDHNFLEDEGVQRLMKIVICFKKLQVLHLHLGNNYFGEQGARHISIGLQKLAEMKELKLVIFKNIIYQAGAFHISDILQSTSKLQVLSLNLVECNINSTGWQQISKNLRLLTQLKHLNIILTNNNIDEQGNTDFCDFIQNNKTIVSLELSLVLNYIGQGIITLQNALIKNQVLRVLSLVLFSTAEKQRLNQTRKKIQKCCKRLVMYNYIF</sequence>
<keyword evidence="4" id="KW-0418">Kinase</keyword>
<dbReference type="InterPro" id="IPR027038">
    <property type="entry name" value="RanGap"/>
</dbReference>
<reference evidence="5" key="1">
    <citation type="journal article" date="2006" name="PLoS Biol.">
        <title>Macronuclear genome sequence of the ciliate Tetrahymena thermophila, a model eukaryote.</title>
        <authorList>
            <person name="Eisen J.A."/>
            <person name="Coyne R.S."/>
            <person name="Wu M."/>
            <person name="Wu D."/>
            <person name="Thiagarajan M."/>
            <person name="Wortman J.R."/>
            <person name="Badger J.H."/>
            <person name="Ren Q."/>
            <person name="Amedeo P."/>
            <person name="Jones K.M."/>
            <person name="Tallon L.J."/>
            <person name="Delcher A.L."/>
            <person name="Salzberg S.L."/>
            <person name="Silva J.C."/>
            <person name="Haas B.J."/>
            <person name="Majoros W.H."/>
            <person name="Farzad M."/>
            <person name="Carlton J.M."/>
            <person name="Smith R.K. Jr."/>
            <person name="Garg J."/>
            <person name="Pearlman R.E."/>
            <person name="Karrer K.M."/>
            <person name="Sun L."/>
            <person name="Manning G."/>
            <person name="Elde N.C."/>
            <person name="Turkewitz A.P."/>
            <person name="Asai D.J."/>
            <person name="Wilkes D.E."/>
            <person name="Wang Y."/>
            <person name="Cai H."/>
            <person name="Collins K."/>
            <person name="Stewart B.A."/>
            <person name="Lee S.R."/>
            <person name="Wilamowska K."/>
            <person name="Weinberg Z."/>
            <person name="Ruzzo W.L."/>
            <person name="Wloga D."/>
            <person name="Gaertig J."/>
            <person name="Frankel J."/>
            <person name="Tsao C.-C."/>
            <person name="Gorovsky M.A."/>
            <person name="Keeling P.J."/>
            <person name="Waller R.F."/>
            <person name="Patron N.J."/>
            <person name="Cherry J.M."/>
            <person name="Stover N.A."/>
            <person name="Krieger C.J."/>
            <person name="del Toro C."/>
            <person name="Ryder H.F."/>
            <person name="Williamson S.C."/>
            <person name="Barbeau R.A."/>
            <person name="Hamilton E.P."/>
            <person name="Orias E."/>
        </authorList>
    </citation>
    <scope>NUCLEOTIDE SEQUENCE [LARGE SCALE GENOMIC DNA]</scope>
    <source>
        <strain evidence="5">SB210</strain>
    </source>
</reference>
<dbReference type="GeneID" id="7834438"/>
<dbReference type="AlphaFoldDB" id="Q22UR5"/>
<dbReference type="GO" id="GO:0005829">
    <property type="term" value="C:cytosol"/>
    <property type="evidence" value="ECO:0007669"/>
    <property type="project" value="TreeGrafter"/>
</dbReference>
<dbReference type="InterPro" id="IPR032675">
    <property type="entry name" value="LRR_dom_sf"/>
</dbReference>
<organism evidence="4 5">
    <name type="scientific">Tetrahymena thermophila (strain SB210)</name>
    <dbReference type="NCBI Taxonomy" id="312017"/>
    <lineage>
        <taxon>Eukaryota</taxon>
        <taxon>Sar</taxon>
        <taxon>Alveolata</taxon>
        <taxon>Ciliophora</taxon>
        <taxon>Intramacronucleata</taxon>
        <taxon>Oligohymenophorea</taxon>
        <taxon>Hymenostomatida</taxon>
        <taxon>Tetrahymenina</taxon>
        <taxon>Tetrahymenidae</taxon>
        <taxon>Tetrahymena</taxon>
    </lineage>
</organism>